<comment type="caution">
    <text evidence="1">The sequence shown here is derived from an EMBL/GenBank/DDBJ whole genome shotgun (WGS) entry which is preliminary data.</text>
</comment>
<evidence type="ECO:0000313" key="1">
    <source>
        <dbReference type="EMBL" id="KAA6337894.1"/>
    </source>
</evidence>
<feature type="non-terminal residue" evidence="1">
    <location>
        <position position="1"/>
    </location>
</feature>
<protein>
    <submittedName>
        <fullName evidence="1">Uncharacterized protein</fullName>
    </submittedName>
</protein>
<accession>A0A5J4RVM9</accession>
<gene>
    <name evidence="1" type="ORF">EZS27_014063</name>
</gene>
<organism evidence="1">
    <name type="scientific">termite gut metagenome</name>
    <dbReference type="NCBI Taxonomy" id="433724"/>
    <lineage>
        <taxon>unclassified sequences</taxon>
        <taxon>metagenomes</taxon>
        <taxon>organismal metagenomes</taxon>
    </lineage>
</organism>
<name>A0A5J4RVM9_9ZZZZ</name>
<reference evidence="1" key="1">
    <citation type="submission" date="2019-03" db="EMBL/GenBank/DDBJ databases">
        <title>Single cell metagenomics reveals metabolic interactions within the superorganism composed of flagellate Streblomastix strix and complex community of Bacteroidetes bacteria on its surface.</title>
        <authorList>
            <person name="Treitli S.C."/>
            <person name="Kolisko M."/>
            <person name="Husnik F."/>
            <person name="Keeling P."/>
            <person name="Hampl V."/>
        </authorList>
    </citation>
    <scope>NUCLEOTIDE SEQUENCE</scope>
    <source>
        <strain evidence="1">STM</strain>
    </source>
</reference>
<dbReference type="EMBL" id="SNRY01000662">
    <property type="protein sequence ID" value="KAA6337894.1"/>
    <property type="molecule type" value="Genomic_DNA"/>
</dbReference>
<proteinExistence type="predicted"/>
<dbReference type="AlphaFoldDB" id="A0A5J4RVM9"/>
<sequence>TLNFQLFKLTFIVFTILASKRITSLQSLYMELNSVSCKNWLSFKSINQYSVSFASLRAMFILFKKSALDWACSASFIKAPMEVPLLNTCLDKTNSFFSEISHLYSWIILKAKEYDFGATILLFMLNQLKVQTYGLFSEPFPLSTFNFHFSTKQLC</sequence>